<proteinExistence type="predicted"/>
<evidence type="ECO:0000313" key="2">
    <source>
        <dbReference type="Proteomes" id="UP000078454"/>
    </source>
</evidence>
<protein>
    <recommendedName>
        <fullName evidence="3">Flagellar protein</fullName>
    </recommendedName>
</protein>
<dbReference type="AlphaFoldDB" id="A0A198AP99"/>
<dbReference type="OrthoDB" id="1739831at2"/>
<evidence type="ECO:0000313" key="1">
    <source>
        <dbReference type="EMBL" id="OAS22910.1"/>
    </source>
</evidence>
<evidence type="ECO:0008006" key="3">
    <source>
        <dbReference type="Google" id="ProtNLM"/>
    </source>
</evidence>
<name>A0A198AP99_9BACL</name>
<accession>A0A198AP99</accession>
<dbReference type="Proteomes" id="UP000078454">
    <property type="component" value="Unassembled WGS sequence"/>
</dbReference>
<organism evidence="1 2">
    <name type="scientific">Paenibacillus oryzisoli</name>
    <dbReference type="NCBI Taxonomy" id="1850517"/>
    <lineage>
        <taxon>Bacteria</taxon>
        <taxon>Bacillati</taxon>
        <taxon>Bacillota</taxon>
        <taxon>Bacilli</taxon>
        <taxon>Bacillales</taxon>
        <taxon>Paenibacillaceae</taxon>
        <taxon>Paenibacillus</taxon>
    </lineage>
</organism>
<comment type="caution">
    <text evidence="1">The sequence shown here is derived from an EMBL/GenBank/DDBJ whole genome shotgun (WGS) entry which is preliminary data.</text>
</comment>
<reference evidence="1 2" key="1">
    <citation type="submission" date="2016-05" db="EMBL/GenBank/DDBJ databases">
        <title>Paenibacillus sp. 1ZS3-15 nov., isolated from the rhizosphere soil.</title>
        <authorList>
            <person name="Zhang X.X."/>
            <person name="Zhang J."/>
        </authorList>
    </citation>
    <scope>NUCLEOTIDE SEQUENCE [LARGE SCALE GENOMIC DNA]</scope>
    <source>
        <strain evidence="1 2">1ZS3-15</strain>
    </source>
</reference>
<keyword evidence="2" id="KW-1185">Reference proteome</keyword>
<sequence>MGVPGQLMVANCPRCGKVFQRNLRNQCMECSTSMNDQLMDCVNYLRRNYRSSNEQVCAATGVSNVQLQVWMKEGKLHLSDYPNLSYPCASCAEPIRVHKLCVSCSTRITSDIRKLTESGSGAVAQPMKQSDWKPLGNPGGFKISDRWNRV</sequence>
<dbReference type="EMBL" id="LYPB01000043">
    <property type="protein sequence ID" value="OAS22910.1"/>
    <property type="molecule type" value="Genomic_DNA"/>
</dbReference>
<gene>
    <name evidence="1" type="ORF">A8708_10130</name>
</gene>
<dbReference type="STRING" id="1850517.A8708_10130"/>